<dbReference type="InterPro" id="IPR036442">
    <property type="entry name" value="ProQ/FinO_sf"/>
</dbReference>
<dbReference type="Gene3D" id="1.10.1710.10">
    <property type="entry name" value="ProQ/FinO domain"/>
    <property type="match status" value="1"/>
</dbReference>
<organism evidence="4 5">
    <name type="scientific">Variovorax humicola</name>
    <dbReference type="NCBI Taxonomy" id="1769758"/>
    <lineage>
        <taxon>Bacteria</taxon>
        <taxon>Pseudomonadati</taxon>
        <taxon>Pseudomonadota</taxon>
        <taxon>Betaproteobacteria</taxon>
        <taxon>Burkholderiales</taxon>
        <taxon>Comamonadaceae</taxon>
        <taxon>Variovorax</taxon>
    </lineage>
</organism>
<protein>
    <submittedName>
        <fullName evidence="4">ProQ/FINO family protein</fullName>
    </submittedName>
</protein>
<dbReference type="InterPro" id="IPR016103">
    <property type="entry name" value="ProQ/FinO"/>
</dbReference>
<comment type="caution">
    <text evidence="4">The sequence shown here is derived from an EMBL/GenBank/DDBJ whole genome shotgun (WGS) entry which is preliminary data.</text>
</comment>
<feature type="compositionally biased region" description="Low complexity" evidence="2">
    <location>
        <begin position="1"/>
        <end position="13"/>
    </location>
</feature>
<feature type="region of interest" description="Disordered" evidence="2">
    <location>
        <begin position="1"/>
        <end position="69"/>
    </location>
</feature>
<dbReference type="SMART" id="SM00945">
    <property type="entry name" value="ProQ"/>
    <property type="match status" value="1"/>
</dbReference>
<name>A0ABU8W2Y1_9BURK</name>
<evidence type="ECO:0000313" key="5">
    <source>
        <dbReference type="Proteomes" id="UP001363010"/>
    </source>
</evidence>
<evidence type="ECO:0000259" key="3">
    <source>
        <dbReference type="SMART" id="SM00945"/>
    </source>
</evidence>
<sequence>MTTDTAPAPQAPRAPKKRKPRPQDRAQNAQGPKSQPQGKQPQPQPQGKQPQPQGRQAPAPQGQQRTARKPHPTLEILFGLYPDFFGARFLPLQRGVFQALLEKHPDVLKKDELKVALALHTRSTKYLERVAAGDKRHGLDGQPVEDVAPEHVHHAILEVFKRRQARTGDDLRPQTRKRIVEAFEKSGLSREDYLALVRSQDPAVNELTDEAFAELSAQTARREALQRAFAASGKTVAEFAEMYGLDPREVGRMLPKS</sequence>
<evidence type="ECO:0000313" key="4">
    <source>
        <dbReference type="EMBL" id="MEJ8823849.1"/>
    </source>
</evidence>
<dbReference type="EMBL" id="JBBKZV010000010">
    <property type="protein sequence ID" value="MEJ8823849.1"/>
    <property type="molecule type" value="Genomic_DNA"/>
</dbReference>
<reference evidence="4 5" key="1">
    <citation type="submission" date="2024-03" db="EMBL/GenBank/DDBJ databases">
        <title>Novel species of the genus Variovorax.</title>
        <authorList>
            <person name="Liu Q."/>
            <person name="Xin Y.-H."/>
        </authorList>
    </citation>
    <scope>NUCLEOTIDE SEQUENCE [LARGE SCALE GENOMIC DNA]</scope>
    <source>
        <strain evidence="4 5">KACC 18501</strain>
    </source>
</reference>
<dbReference type="RefSeq" id="WP_340364885.1">
    <property type="nucleotide sequence ID" value="NZ_JBBKZV010000010.1"/>
</dbReference>
<accession>A0ABU8W2Y1</accession>
<feature type="domain" description="ProQ/FinO" evidence="3">
    <location>
        <begin position="66"/>
        <end position="175"/>
    </location>
</feature>
<gene>
    <name evidence="4" type="ORF">WKW80_17700</name>
</gene>
<keyword evidence="1" id="KW-0694">RNA-binding</keyword>
<feature type="compositionally biased region" description="Low complexity" evidence="2">
    <location>
        <begin position="25"/>
        <end position="64"/>
    </location>
</feature>
<evidence type="ECO:0000256" key="1">
    <source>
        <dbReference type="ARBA" id="ARBA00022884"/>
    </source>
</evidence>
<evidence type="ECO:0000256" key="2">
    <source>
        <dbReference type="SAM" id="MobiDB-lite"/>
    </source>
</evidence>
<dbReference type="Pfam" id="PF04352">
    <property type="entry name" value="ProQ"/>
    <property type="match status" value="1"/>
</dbReference>
<dbReference type="Proteomes" id="UP001363010">
    <property type="component" value="Unassembled WGS sequence"/>
</dbReference>
<keyword evidence="5" id="KW-1185">Reference proteome</keyword>
<dbReference type="SUPFAM" id="SSF48657">
    <property type="entry name" value="FinO-like"/>
    <property type="match status" value="1"/>
</dbReference>
<proteinExistence type="predicted"/>